<dbReference type="OrthoDB" id="2375956at2759"/>
<feature type="non-terminal residue" evidence="1">
    <location>
        <position position="1"/>
    </location>
</feature>
<comment type="caution">
    <text evidence="1">The sequence shown here is derived from an EMBL/GenBank/DDBJ whole genome shotgun (WGS) entry which is preliminary data.</text>
</comment>
<dbReference type="EMBL" id="CAJVPZ010001008">
    <property type="protein sequence ID" value="CAG8482083.1"/>
    <property type="molecule type" value="Genomic_DNA"/>
</dbReference>
<dbReference type="AlphaFoldDB" id="A0A9N8W9I5"/>
<proteinExistence type="predicted"/>
<reference evidence="1" key="1">
    <citation type="submission" date="2021-06" db="EMBL/GenBank/DDBJ databases">
        <authorList>
            <person name="Kallberg Y."/>
            <person name="Tangrot J."/>
            <person name="Rosling A."/>
        </authorList>
    </citation>
    <scope>NUCLEOTIDE SEQUENCE</scope>
    <source>
        <strain evidence="1">IN212</strain>
    </source>
</reference>
<name>A0A9N8W9I5_9GLOM</name>
<sequence length="178" mass="20287">MTKIATLFVNRYKLISQTSLLQLSTYVEELDNKLSDELGLSKEQADIFIPIRSSGRHVNEKDLIKIIVQNIIKNNLSSEKINGITYDLASSASTTVARNSQLNLLQKELHKLGPDYLITESTKIPFVTEEANQIQAKKCILCGINSYDCPEFFYLEKIQERLNKYDITKSPLMQNLID</sequence>
<organism evidence="1 2">
    <name type="scientific">Racocetra fulgida</name>
    <dbReference type="NCBI Taxonomy" id="60492"/>
    <lineage>
        <taxon>Eukaryota</taxon>
        <taxon>Fungi</taxon>
        <taxon>Fungi incertae sedis</taxon>
        <taxon>Mucoromycota</taxon>
        <taxon>Glomeromycotina</taxon>
        <taxon>Glomeromycetes</taxon>
        <taxon>Diversisporales</taxon>
        <taxon>Gigasporaceae</taxon>
        <taxon>Racocetra</taxon>
    </lineage>
</organism>
<evidence type="ECO:0000313" key="2">
    <source>
        <dbReference type="Proteomes" id="UP000789396"/>
    </source>
</evidence>
<protein>
    <submittedName>
        <fullName evidence="1">19637_t:CDS:1</fullName>
    </submittedName>
</protein>
<keyword evidence="2" id="KW-1185">Reference proteome</keyword>
<gene>
    <name evidence="1" type="ORF">RFULGI_LOCUS1585</name>
</gene>
<dbReference type="Proteomes" id="UP000789396">
    <property type="component" value="Unassembled WGS sequence"/>
</dbReference>
<evidence type="ECO:0000313" key="1">
    <source>
        <dbReference type="EMBL" id="CAG8482083.1"/>
    </source>
</evidence>
<accession>A0A9N8W9I5</accession>